<evidence type="ECO:0000313" key="2">
    <source>
        <dbReference type="Proteomes" id="UP000789405"/>
    </source>
</evidence>
<gene>
    <name evidence="1" type="ORF">DERYTH_LOCUS24133</name>
</gene>
<reference evidence="1" key="1">
    <citation type="submission" date="2021-06" db="EMBL/GenBank/DDBJ databases">
        <authorList>
            <person name="Kallberg Y."/>
            <person name="Tangrot J."/>
            <person name="Rosling A."/>
        </authorList>
    </citation>
    <scope>NUCLEOTIDE SEQUENCE</scope>
    <source>
        <strain evidence="1">MA453B</strain>
    </source>
</reference>
<proteinExistence type="predicted"/>
<dbReference type="Proteomes" id="UP000789405">
    <property type="component" value="Unassembled WGS sequence"/>
</dbReference>
<protein>
    <submittedName>
        <fullName evidence="1">7598_t:CDS:1</fullName>
    </submittedName>
</protein>
<name>A0A9N9PCT9_9GLOM</name>
<dbReference type="OrthoDB" id="2486941at2759"/>
<keyword evidence="2" id="KW-1185">Reference proteome</keyword>
<comment type="caution">
    <text evidence="1">The sequence shown here is derived from an EMBL/GenBank/DDBJ whole genome shotgun (WGS) entry which is preliminary data.</text>
</comment>
<feature type="non-terminal residue" evidence="1">
    <location>
        <position position="68"/>
    </location>
</feature>
<accession>A0A9N9PCT9</accession>
<dbReference type="EMBL" id="CAJVPY010039158">
    <property type="protein sequence ID" value="CAG8804602.1"/>
    <property type="molecule type" value="Genomic_DNA"/>
</dbReference>
<dbReference type="AlphaFoldDB" id="A0A9N9PCT9"/>
<evidence type="ECO:0000313" key="1">
    <source>
        <dbReference type="EMBL" id="CAG8804602.1"/>
    </source>
</evidence>
<sequence>MTKSLPTDPLTDASSVLNVNKVQLGEKGFENFEDIGGPVYLQTDYNGNITAQALGHIASFFTDNSTYN</sequence>
<organism evidence="1 2">
    <name type="scientific">Dentiscutata erythropus</name>
    <dbReference type="NCBI Taxonomy" id="1348616"/>
    <lineage>
        <taxon>Eukaryota</taxon>
        <taxon>Fungi</taxon>
        <taxon>Fungi incertae sedis</taxon>
        <taxon>Mucoromycota</taxon>
        <taxon>Glomeromycotina</taxon>
        <taxon>Glomeromycetes</taxon>
        <taxon>Diversisporales</taxon>
        <taxon>Gigasporaceae</taxon>
        <taxon>Dentiscutata</taxon>
    </lineage>
</organism>